<keyword evidence="3" id="KW-0411">Iron-sulfur</keyword>
<dbReference type="Proteomes" id="UP000031189">
    <property type="component" value="Unassembled WGS sequence"/>
</dbReference>
<feature type="domain" description="4Fe-4S ferredoxin-type" evidence="4">
    <location>
        <begin position="71"/>
        <end position="100"/>
    </location>
</feature>
<dbReference type="InterPro" id="IPR017896">
    <property type="entry name" value="4Fe4S_Fe-S-bd"/>
</dbReference>
<dbReference type="GO" id="GO:0051536">
    <property type="term" value="F:iron-sulfur cluster binding"/>
    <property type="evidence" value="ECO:0007669"/>
    <property type="project" value="UniProtKB-KW"/>
</dbReference>
<dbReference type="SUPFAM" id="SSF54862">
    <property type="entry name" value="4Fe-4S ferredoxins"/>
    <property type="match status" value="1"/>
</dbReference>
<dbReference type="PANTHER" id="PTHR43122:SF1">
    <property type="entry name" value="IRON-SULFUR-BINDING PROTEIN"/>
    <property type="match status" value="1"/>
</dbReference>
<evidence type="ECO:0000256" key="3">
    <source>
        <dbReference type="ARBA" id="ARBA00023014"/>
    </source>
</evidence>
<keyword evidence="2" id="KW-0408">Iron</keyword>
<keyword evidence="1" id="KW-0479">Metal-binding</keyword>
<evidence type="ECO:0000256" key="1">
    <source>
        <dbReference type="ARBA" id="ARBA00022723"/>
    </source>
</evidence>
<name>A0A0B3VXT2_9FIRM</name>
<dbReference type="InterPro" id="IPR017900">
    <property type="entry name" value="4Fe4S_Fe_S_CS"/>
</dbReference>
<dbReference type="PANTHER" id="PTHR43122">
    <property type="entry name" value="FERREDOXIN SUBUNIT OF PYRUVATE:FLAVODOXIN OXIDOREDUCTASE-RELATED"/>
    <property type="match status" value="1"/>
</dbReference>
<dbReference type="PROSITE" id="PS00198">
    <property type="entry name" value="4FE4S_FER_1"/>
    <property type="match status" value="2"/>
</dbReference>
<dbReference type="RefSeq" id="WP_039679471.1">
    <property type="nucleotide sequence ID" value="NZ_JAWGXO010000008.1"/>
</dbReference>
<evidence type="ECO:0000256" key="2">
    <source>
        <dbReference type="ARBA" id="ARBA00023004"/>
    </source>
</evidence>
<dbReference type="EMBL" id="JWHR01000075">
    <property type="protein sequence ID" value="KHS57469.1"/>
    <property type="molecule type" value="Genomic_DNA"/>
</dbReference>
<gene>
    <name evidence="5" type="ORF">QX51_08425</name>
</gene>
<feature type="domain" description="4Fe-4S ferredoxin-type" evidence="4">
    <location>
        <begin position="104"/>
        <end position="127"/>
    </location>
</feature>
<proteinExistence type="predicted"/>
<dbReference type="Pfam" id="PF12838">
    <property type="entry name" value="Fer4_7"/>
    <property type="match status" value="1"/>
</dbReference>
<protein>
    <submittedName>
        <fullName evidence="5">(4Fe-4S)-binding protein</fullName>
    </submittedName>
</protein>
<dbReference type="STRING" id="1577792.QX51_08425"/>
<dbReference type="PROSITE" id="PS51379">
    <property type="entry name" value="4FE4S_FER_2"/>
    <property type="match status" value="3"/>
</dbReference>
<comment type="caution">
    <text evidence="5">The sequence shown here is derived from an EMBL/GenBank/DDBJ whole genome shotgun (WGS) entry which is preliminary data.</text>
</comment>
<dbReference type="Pfam" id="PF00037">
    <property type="entry name" value="Fer4"/>
    <property type="match status" value="1"/>
</dbReference>
<sequence length="129" mass="13718">MKKLVVKDKSLCQACLSCELACSEAFYKKEGFSCISIGVNKKDALDVKACNQCGVCAKKCPEDAISKNAKGVYTIDKKKCTGCLTCVEACPKGIIVKSEDKPAPSKCVACGICVKACPQEILEVVEIAD</sequence>
<dbReference type="AlphaFoldDB" id="A0A0B3VXT2"/>
<dbReference type="OrthoDB" id="9810688at2"/>
<evidence type="ECO:0000259" key="4">
    <source>
        <dbReference type="PROSITE" id="PS51379"/>
    </source>
</evidence>
<accession>A0A0B3VXT2</accession>
<feature type="domain" description="4Fe-4S ferredoxin-type" evidence="4">
    <location>
        <begin position="41"/>
        <end position="70"/>
    </location>
</feature>
<dbReference type="GO" id="GO:0046872">
    <property type="term" value="F:metal ion binding"/>
    <property type="evidence" value="ECO:0007669"/>
    <property type="project" value="UniProtKB-KW"/>
</dbReference>
<keyword evidence="6" id="KW-1185">Reference proteome</keyword>
<evidence type="ECO:0000313" key="6">
    <source>
        <dbReference type="Proteomes" id="UP000031189"/>
    </source>
</evidence>
<evidence type="ECO:0000313" key="5">
    <source>
        <dbReference type="EMBL" id="KHS57469.1"/>
    </source>
</evidence>
<reference evidence="5 6" key="1">
    <citation type="submission" date="2014-12" db="EMBL/GenBank/DDBJ databases">
        <title>Draft genome sequence of Terrisporobacter sp. 08-306576, isolated from the blood culture of a bacteremia patient.</title>
        <authorList>
            <person name="Lund L.C."/>
            <person name="Sydenham T.V."/>
            <person name="Hogh S.V."/>
            <person name="Skov M.N."/>
            <person name="Kemp M."/>
            <person name="Justesen U.S."/>
        </authorList>
    </citation>
    <scope>NUCLEOTIDE SEQUENCE [LARGE SCALE GENOMIC DNA]</scope>
    <source>
        <strain evidence="5 6">08-306576</strain>
    </source>
</reference>
<dbReference type="Gene3D" id="3.30.70.20">
    <property type="match status" value="2"/>
</dbReference>
<organism evidence="5 6">
    <name type="scientific">Terrisporobacter othiniensis</name>
    <dbReference type="NCBI Taxonomy" id="1577792"/>
    <lineage>
        <taxon>Bacteria</taxon>
        <taxon>Bacillati</taxon>
        <taxon>Bacillota</taxon>
        <taxon>Clostridia</taxon>
        <taxon>Peptostreptococcales</taxon>
        <taxon>Peptostreptococcaceae</taxon>
        <taxon>Terrisporobacter</taxon>
    </lineage>
</organism>